<feature type="compositionally biased region" description="Low complexity" evidence="8">
    <location>
        <begin position="86"/>
        <end position="115"/>
    </location>
</feature>
<evidence type="ECO:0000313" key="11">
    <source>
        <dbReference type="Proteomes" id="UP001301958"/>
    </source>
</evidence>
<dbReference type="PROSITE" id="PS50073">
    <property type="entry name" value="COPPER_FIST_2"/>
    <property type="match status" value="1"/>
</dbReference>
<keyword evidence="3" id="KW-0862">Zinc</keyword>
<dbReference type="EMBL" id="MU865308">
    <property type="protein sequence ID" value="KAK4229474.1"/>
    <property type="molecule type" value="Genomic_DNA"/>
</dbReference>
<dbReference type="GO" id="GO:0000981">
    <property type="term" value="F:DNA-binding transcription factor activity, RNA polymerase II-specific"/>
    <property type="evidence" value="ECO:0007669"/>
    <property type="project" value="TreeGrafter"/>
</dbReference>
<protein>
    <recommendedName>
        <fullName evidence="9">Copper-fist domain-containing protein</fullName>
    </recommendedName>
</protein>
<comment type="subcellular location">
    <subcellularLocation>
        <location evidence="1">Nucleus</location>
    </subcellularLocation>
</comment>
<sequence length="590" mass="61208">MPMINGQKMACAPCIRGHRSTKCNHYYERVMIPVRKPGRPLSTCPCPPGRPCQCGGVRVAIPKKQKCSCPAGAADGSEDNEHEVSPTETSTSTSPTRSTFRVSKSGSGSKAGSRKQSFDPAHFERMDPRQFNIIPSPNGSILGGMNGIAIASSPGDVPGITGFAPPMGMMPVGPGPTFVSTPGAEFAAIAYNMSPPTSYMSQIQIPQHIKAENGGYISTPNGHYVSSVPAQPFMNGNHANGIHFNPPPPQPEPILESSALPKANGMASRGGSCCSTKATPPAPAPVAMPPAQPIQSMPPPPPQQKLPVQPDSAVRSCCSGKTEGPPQHPPQHISMPPPQQGFGQAFDMQQFSSPADVKVSELDPFQHQMHAGPQMHQTVFTYPPDIGSWQHPISPAIYQQVISRQSVPAPVQTPISPATNGNNGSNSNHAGGDNGNSHECSCGPGCLCEGCLAHPFNPTMFQYVSGAYSSSVDGSANGSANGSPSVGPVGSNHNDGHHTPRPINGTGSESPPEGLTPITEGSPALLGAGEQSLAESDFFFFEMPISGLCGGSIQSCPCGDDCECLGCSVHGPSAAAAAGSGPTHQQQQDQ</sequence>
<evidence type="ECO:0000313" key="10">
    <source>
        <dbReference type="EMBL" id="KAK4229474.1"/>
    </source>
</evidence>
<dbReference type="GO" id="GO:0006879">
    <property type="term" value="P:intracellular iron ion homeostasis"/>
    <property type="evidence" value="ECO:0007669"/>
    <property type="project" value="TreeGrafter"/>
</dbReference>
<keyword evidence="4" id="KW-0186">Copper</keyword>
<gene>
    <name evidence="10" type="ORF">QBC38DRAFT_508242</name>
</gene>
<dbReference type="Proteomes" id="UP001301958">
    <property type="component" value="Unassembled WGS sequence"/>
</dbReference>
<evidence type="ECO:0000256" key="7">
    <source>
        <dbReference type="ARBA" id="ARBA00023242"/>
    </source>
</evidence>
<dbReference type="GO" id="GO:0045944">
    <property type="term" value="P:positive regulation of transcription by RNA polymerase II"/>
    <property type="evidence" value="ECO:0007669"/>
    <property type="project" value="TreeGrafter"/>
</dbReference>
<feature type="compositionally biased region" description="Pro residues" evidence="8">
    <location>
        <begin position="280"/>
        <end position="304"/>
    </location>
</feature>
<dbReference type="PRINTS" id="PR00617">
    <property type="entry name" value="COPPERFIST"/>
</dbReference>
<feature type="region of interest" description="Disordered" evidence="8">
    <location>
        <begin position="473"/>
        <end position="524"/>
    </location>
</feature>
<dbReference type="InterPro" id="IPR036395">
    <property type="entry name" value="Cu_fist_DNA-bd_dom_sf"/>
</dbReference>
<reference evidence="10" key="1">
    <citation type="journal article" date="2023" name="Mol. Phylogenet. Evol.">
        <title>Genome-scale phylogeny and comparative genomics of the fungal order Sordariales.</title>
        <authorList>
            <person name="Hensen N."/>
            <person name="Bonometti L."/>
            <person name="Westerberg I."/>
            <person name="Brannstrom I.O."/>
            <person name="Guillou S."/>
            <person name="Cros-Aarteil S."/>
            <person name="Calhoun S."/>
            <person name="Haridas S."/>
            <person name="Kuo A."/>
            <person name="Mondo S."/>
            <person name="Pangilinan J."/>
            <person name="Riley R."/>
            <person name="LaButti K."/>
            <person name="Andreopoulos B."/>
            <person name="Lipzen A."/>
            <person name="Chen C."/>
            <person name="Yan M."/>
            <person name="Daum C."/>
            <person name="Ng V."/>
            <person name="Clum A."/>
            <person name="Steindorff A."/>
            <person name="Ohm R.A."/>
            <person name="Martin F."/>
            <person name="Silar P."/>
            <person name="Natvig D.O."/>
            <person name="Lalanne C."/>
            <person name="Gautier V."/>
            <person name="Ament-Velasquez S.L."/>
            <person name="Kruys A."/>
            <person name="Hutchinson M.I."/>
            <person name="Powell A.J."/>
            <person name="Barry K."/>
            <person name="Miller A.N."/>
            <person name="Grigoriev I.V."/>
            <person name="Debuchy R."/>
            <person name="Gladieux P."/>
            <person name="Hiltunen Thoren M."/>
            <person name="Johannesson H."/>
        </authorList>
    </citation>
    <scope>NUCLEOTIDE SEQUENCE</scope>
    <source>
        <strain evidence="10">CBS 990.96</strain>
    </source>
</reference>
<keyword evidence="5" id="KW-0805">Transcription regulation</keyword>
<dbReference type="InterPro" id="IPR001083">
    <property type="entry name" value="Cu_fist_DNA-bd_dom"/>
</dbReference>
<dbReference type="GO" id="GO:0000978">
    <property type="term" value="F:RNA polymerase II cis-regulatory region sequence-specific DNA binding"/>
    <property type="evidence" value="ECO:0007669"/>
    <property type="project" value="TreeGrafter"/>
</dbReference>
<feature type="domain" description="Copper-fist" evidence="9">
    <location>
        <begin position="1"/>
        <end position="41"/>
    </location>
</feature>
<evidence type="ECO:0000259" key="9">
    <source>
        <dbReference type="PROSITE" id="PS50073"/>
    </source>
</evidence>
<feature type="region of interest" description="Disordered" evidence="8">
    <location>
        <begin position="408"/>
        <end position="436"/>
    </location>
</feature>
<comment type="caution">
    <text evidence="10">The sequence shown here is derived from an EMBL/GenBank/DDBJ whole genome shotgun (WGS) entry which is preliminary data.</text>
</comment>
<dbReference type="GO" id="GO:0005507">
    <property type="term" value="F:copper ion binding"/>
    <property type="evidence" value="ECO:0007669"/>
    <property type="project" value="InterPro"/>
</dbReference>
<dbReference type="InterPro" id="IPR051763">
    <property type="entry name" value="Copper_Homeo_Regul"/>
</dbReference>
<dbReference type="SMART" id="SM01090">
    <property type="entry name" value="Copper-fist"/>
    <property type="match status" value="1"/>
</dbReference>
<dbReference type="AlphaFoldDB" id="A0AAN7H6B9"/>
<proteinExistence type="predicted"/>
<dbReference type="GO" id="GO:0005634">
    <property type="term" value="C:nucleus"/>
    <property type="evidence" value="ECO:0007669"/>
    <property type="project" value="UniProtKB-SubCell"/>
</dbReference>
<dbReference type="Gene3D" id="3.90.430.10">
    <property type="entry name" value="Copper fist DNA-binding domain"/>
    <property type="match status" value="1"/>
</dbReference>
<evidence type="ECO:0000256" key="8">
    <source>
        <dbReference type="SAM" id="MobiDB-lite"/>
    </source>
</evidence>
<dbReference type="SUPFAM" id="SSF57879">
    <property type="entry name" value="Zinc domain conserved in yeast copper-regulated transcription factors"/>
    <property type="match status" value="1"/>
</dbReference>
<dbReference type="Pfam" id="PF00649">
    <property type="entry name" value="Copper-fist"/>
    <property type="match status" value="1"/>
</dbReference>
<evidence type="ECO:0000256" key="6">
    <source>
        <dbReference type="ARBA" id="ARBA00023163"/>
    </source>
</evidence>
<dbReference type="SMART" id="SM00412">
    <property type="entry name" value="Cu_FIST"/>
    <property type="match status" value="1"/>
</dbReference>
<feature type="region of interest" description="Disordered" evidence="8">
    <location>
        <begin position="70"/>
        <end position="132"/>
    </location>
</feature>
<dbReference type="GO" id="GO:0006878">
    <property type="term" value="P:intracellular copper ion homeostasis"/>
    <property type="evidence" value="ECO:0007669"/>
    <property type="project" value="TreeGrafter"/>
</dbReference>
<evidence type="ECO:0000256" key="3">
    <source>
        <dbReference type="ARBA" id="ARBA00022833"/>
    </source>
</evidence>
<feature type="compositionally biased region" description="Low complexity" evidence="8">
    <location>
        <begin position="473"/>
        <end position="492"/>
    </location>
</feature>
<dbReference type="PROSITE" id="PS01119">
    <property type="entry name" value="COPPER_FIST_1"/>
    <property type="match status" value="1"/>
</dbReference>
<dbReference type="PANTHER" id="PTHR28088">
    <property type="entry name" value="TRANSCRIPTIONAL ACTIVATOR HAA1-RELATED"/>
    <property type="match status" value="1"/>
</dbReference>
<keyword evidence="2" id="KW-0479">Metal-binding</keyword>
<keyword evidence="11" id="KW-1185">Reference proteome</keyword>
<evidence type="ECO:0000256" key="2">
    <source>
        <dbReference type="ARBA" id="ARBA00022723"/>
    </source>
</evidence>
<keyword evidence="7" id="KW-0539">Nucleus</keyword>
<feature type="region of interest" description="Disordered" evidence="8">
    <location>
        <begin position="262"/>
        <end position="345"/>
    </location>
</feature>
<dbReference type="PANTHER" id="PTHR28088:SF9">
    <property type="entry name" value="TRANSCRIPTION FACTOR GRISEA, PUTATIVE (AFU_ORTHOLOGUE AFUA_1G13190)-RELATED"/>
    <property type="match status" value="1"/>
</dbReference>
<organism evidence="10 11">
    <name type="scientific">Podospora fimiseda</name>
    <dbReference type="NCBI Taxonomy" id="252190"/>
    <lineage>
        <taxon>Eukaryota</taxon>
        <taxon>Fungi</taxon>
        <taxon>Dikarya</taxon>
        <taxon>Ascomycota</taxon>
        <taxon>Pezizomycotina</taxon>
        <taxon>Sordariomycetes</taxon>
        <taxon>Sordariomycetidae</taxon>
        <taxon>Sordariales</taxon>
        <taxon>Podosporaceae</taxon>
        <taxon>Podospora</taxon>
    </lineage>
</organism>
<name>A0AAN7H6B9_9PEZI</name>
<feature type="compositionally biased region" description="Low complexity" evidence="8">
    <location>
        <begin position="420"/>
        <end position="436"/>
    </location>
</feature>
<dbReference type="FunFam" id="3.90.430.10:FF:000001">
    <property type="entry name" value="Copper fist DNA-binding protein"/>
    <property type="match status" value="1"/>
</dbReference>
<evidence type="ECO:0000256" key="1">
    <source>
        <dbReference type="ARBA" id="ARBA00004123"/>
    </source>
</evidence>
<evidence type="ECO:0000256" key="5">
    <source>
        <dbReference type="ARBA" id="ARBA00023015"/>
    </source>
</evidence>
<reference evidence="10" key="2">
    <citation type="submission" date="2023-05" db="EMBL/GenBank/DDBJ databases">
        <authorList>
            <consortium name="Lawrence Berkeley National Laboratory"/>
            <person name="Steindorff A."/>
            <person name="Hensen N."/>
            <person name="Bonometti L."/>
            <person name="Westerberg I."/>
            <person name="Brannstrom I.O."/>
            <person name="Guillou S."/>
            <person name="Cros-Aarteil S."/>
            <person name="Calhoun S."/>
            <person name="Haridas S."/>
            <person name="Kuo A."/>
            <person name="Mondo S."/>
            <person name="Pangilinan J."/>
            <person name="Riley R."/>
            <person name="Labutti K."/>
            <person name="Andreopoulos B."/>
            <person name="Lipzen A."/>
            <person name="Chen C."/>
            <person name="Yanf M."/>
            <person name="Daum C."/>
            <person name="Ng V."/>
            <person name="Clum A."/>
            <person name="Ohm R."/>
            <person name="Martin F."/>
            <person name="Silar P."/>
            <person name="Natvig D."/>
            <person name="Lalanne C."/>
            <person name="Gautier V."/>
            <person name="Ament-Velasquez S.L."/>
            <person name="Kruys A."/>
            <person name="Hutchinson M.I."/>
            <person name="Powell A.J."/>
            <person name="Barry K."/>
            <person name="Miller A.N."/>
            <person name="Grigoriev I.V."/>
            <person name="Debuchy R."/>
            <person name="Gladieux P."/>
            <person name="Thoren M.H."/>
            <person name="Johannesson H."/>
        </authorList>
    </citation>
    <scope>NUCLEOTIDE SEQUENCE</scope>
    <source>
        <strain evidence="10">CBS 990.96</strain>
    </source>
</reference>
<evidence type="ECO:0000256" key="4">
    <source>
        <dbReference type="ARBA" id="ARBA00023008"/>
    </source>
</evidence>
<accession>A0AAN7H6B9</accession>
<keyword evidence="6" id="KW-0804">Transcription</keyword>